<gene>
    <name evidence="6" type="ORF">BDK51DRAFT_2975</name>
</gene>
<keyword evidence="4 5" id="KW-0472">Membrane</keyword>
<feature type="transmembrane region" description="Helical" evidence="5">
    <location>
        <begin position="175"/>
        <end position="196"/>
    </location>
</feature>
<name>A0A4P9WMH8_9FUNG</name>
<keyword evidence="3 5" id="KW-1133">Transmembrane helix</keyword>
<dbReference type="GO" id="GO:0015179">
    <property type="term" value="F:L-amino acid transmembrane transporter activity"/>
    <property type="evidence" value="ECO:0007669"/>
    <property type="project" value="TreeGrafter"/>
</dbReference>
<dbReference type="PANTHER" id="PTHR11785">
    <property type="entry name" value="AMINO ACID TRANSPORTER"/>
    <property type="match status" value="1"/>
</dbReference>
<evidence type="ECO:0000256" key="2">
    <source>
        <dbReference type="ARBA" id="ARBA00022692"/>
    </source>
</evidence>
<dbReference type="InterPro" id="IPR002293">
    <property type="entry name" value="AA/rel_permease1"/>
</dbReference>
<feature type="transmembrane region" description="Helical" evidence="5">
    <location>
        <begin position="62"/>
        <end position="83"/>
    </location>
</feature>
<evidence type="ECO:0000256" key="5">
    <source>
        <dbReference type="SAM" id="Phobius"/>
    </source>
</evidence>
<organism evidence="6 7">
    <name type="scientific">Blyttiomyces helicus</name>
    <dbReference type="NCBI Taxonomy" id="388810"/>
    <lineage>
        <taxon>Eukaryota</taxon>
        <taxon>Fungi</taxon>
        <taxon>Fungi incertae sedis</taxon>
        <taxon>Chytridiomycota</taxon>
        <taxon>Chytridiomycota incertae sedis</taxon>
        <taxon>Chytridiomycetes</taxon>
        <taxon>Chytridiomycetes incertae sedis</taxon>
        <taxon>Blyttiomyces</taxon>
    </lineage>
</organism>
<feature type="transmembrane region" description="Helical" evidence="5">
    <location>
        <begin position="143"/>
        <end position="163"/>
    </location>
</feature>
<dbReference type="OrthoDB" id="5982228at2759"/>
<proteinExistence type="predicted"/>
<feature type="transmembrane region" description="Helical" evidence="5">
    <location>
        <begin position="20"/>
        <end position="42"/>
    </location>
</feature>
<feature type="transmembrane region" description="Helical" evidence="5">
    <location>
        <begin position="202"/>
        <end position="220"/>
    </location>
</feature>
<feature type="transmembrane region" description="Helical" evidence="5">
    <location>
        <begin position="120"/>
        <end position="137"/>
    </location>
</feature>
<accession>A0A4P9WMH8</accession>
<feature type="non-terminal residue" evidence="6">
    <location>
        <position position="1"/>
    </location>
</feature>
<reference evidence="7" key="1">
    <citation type="journal article" date="2018" name="Nat. Microbiol.">
        <title>Leveraging single-cell genomics to expand the fungal tree of life.</title>
        <authorList>
            <person name="Ahrendt S.R."/>
            <person name="Quandt C.A."/>
            <person name="Ciobanu D."/>
            <person name="Clum A."/>
            <person name="Salamov A."/>
            <person name="Andreopoulos B."/>
            <person name="Cheng J.F."/>
            <person name="Woyke T."/>
            <person name="Pelin A."/>
            <person name="Henrissat B."/>
            <person name="Reynolds N.K."/>
            <person name="Benny G.L."/>
            <person name="Smith M.E."/>
            <person name="James T.Y."/>
            <person name="Grigoriev I.V."/>
        </authorList>
    </citation>
    <scope>NUCLEOTIDE SEQUENCE [LARGE SCALE GENOMIC DNA]</scope>
</reference>
<dbReference type="Gene3D" id="1.20.1740.10">
    <property type="entry name" value="Amino acid/polyamine transporter I"/>
    <property type="match status" value="1"/>
</dbReference>
<keyword evidence="2 5" id="KW-0812">Transmembrane</keyword>
<protein>
    <submittedName>
        <fullName evidence="6">Amino acid/polyamine transporter I</fullName>
    </submittedName>
</protein>
<keyword evidence="7" id="KW-1185">Reference proteome</keyword>
<sequence length="222" mass="23890">NNLNLVTGEMTDSAKNLPRAIVAGPTIVIVSYLLANVAYYAVLPAQTVGLSNTIAMEFGKEVFGHIGGIIIPLIVIGSAFGAANASIFGGARVIHVSARHGHVPKLLGAIHPTLRTPTNALLVQGLLSTLFVLLGSFTTLVNFYSMIVWSFYFLAVLGLLILRRTEPHLHRPYRVWMPVAVVFCATTVFLVAASVREAPWEAVGAAVFVGSGVPFWWIVVRK</sequence>
<dbReference type="Pfam" id="PF13520">
    <property type="entry name" value="AA_permease_2"/>
    <property type="match status" value="1"/>
</dbReference>
<feature type="non-terminal residue" evidence="6">
    <location>
        <position position="222"/>
    </location>
</feature>
<dbReference type="EMBL" id="KZ994659">
    <property type="protein sequence ID" value="RKO92380.1"/>
    <property type="molecule type" value="Genomic_DNA"/>
</dbReference>
<dbReference type="GO" id="GO:0016020">
    <property type="term" value="C:membrane"/>
    <property type="evidence" value="ECO:0007669"/>
    <property type="project" value="UniProtKB-SubCell"/>
</dbReference>
<comment type="subcellular location">
    <subcellularLocation>
        <location evidence="1">Membrane</location>
        <topology evidence="1">Multi-pass membrane protein</topology>
    </subcellularLocation>
</comment>
<dbReference type="InterPro" id="IPR050598">
    <property type="entry name" value="AminoAcid_Transporter"/>
</dbReference>
<dbReference type="PANTHER" id="PTHR11785:SF512">
    <property type="entry name" value="SOBREMESA, ISOFORM B"/>
    <property type="match status" value="1"/>
</dbReference>
<evidence type="ECO:0000256" key="3">
    <source>
        <dbReference type="ARBA" id="ARBA00022989"/>
    </source>
</evidence>
<evidence type="ECO:0000256" key="4">
    <source>
        <dbReference type="ARBA" id="ARBA00023136"/>
    </source>
</evidence>
<evidence type="ECO:0000313" key="6">
    <source>
        <dbReference type="EMBL" id="RKO92380.1"/>
    </source>
</evidence>
<dbReference type="AlphaFoldDB" id="A0A4P9WMH8"/>
<dbReference type="Proteomes" id="UP000269721">
    <property type="component" value="Unassembled WGS sequence"/>
</dbReference>
<evidence type="ECO:0000313" key="7">
    <source>
        <dbReference type="Proteomes" id="UP000269721"/>
    </source>
</evidence>
<evidence type="ECO:0000256" key="1">
    <source>
        <dbReference type="ARBA" id="ARBA00004141"/>
    </source>
</evidence>